<protein>
    <recommendedName>
        <fullName evidence="1">CAP N-terminal domain-containing protein</fullName>
    </recommendedName>
</protein>
<dbReference type="GO" id="GO:0007010">
    <property type="term" value="P:cytoskeleton organization"/>
    <property type="evidence" value="ECO:0007669"/>
    <property type="project" value="InterPro"/>
</dbReference>
<evidence type="ECO:0000259" key="1">
    <source>
        <dbReference type="Pfam" id="PF21938"/>
    </source>
</evidence>
<dbReference type="Pfam" id="PF21938">
    <property type="entry name" value="CAP_N"/>
    <property type="match status" value="1"/>
</dbReference>
<dbReference type="PANTHER" id="PTHR10652">
    <property type="entry name" value="ADENYLYL CYCLASE-ASSOCIATED PROTEIN"/>
    <property type="match status" value="1"/>
</dbReference>
<dbReference type="SUPFAM" id="SSF101278">
    <property type="entry name" value="N-terminal domain of adenylylcyclase associated protein, CAP"/>
    <property type="match status" value="1"/>
</dbReference>
<dbReference type="InterPro" id="IPR053950">
    <property type="entry name" value="CAP_N"/>
</dbReference>
<evidence type="ECO:0000313" key="2">
    <source>
        <dbReference type="Ensembl" id="ENSCAFP00030001612.1"/>
    </source>
</evidence>
<proteinExistence type="predicted"/>
<dbReference type="GO" id="GO:0003779">
    <property type="term" value="F:actin binding"/>
    <property type="evidence" value="ECO:0007669"/>
    <property type="project" value="InterPro"/>
</dbReference>
<dbReference type="InterPro" id="IPR001837">
    <property type="entry name" value="Adenylate_cyclase-assoc_CAP"/>
</dbReference>
<accession>A0A8C0LZ65</accession>
<dbReference type="AlphaFoldDB" id="A0A8C0LZ65"/>
<dbReference type="Proteomes" id="UP000694429">
    <property type="component" value="Chromosome 3"/>
</dbReference>
<dbReference type="Gene3D" id="1.25.40.330">
    <property type="entry name" value="Adenylate cyclase-associated CAP, N-terminal domain"/>
    <property type="match status" value="1"/>
</dbReference>
<reference evidence="2" key="1">
    <citation type="submission" date="2019-03" db="EMBL/GenBank/DDBJ databases">
        <authorList>
            <person name="Warren W.C."/>
            <person name="Johnson G.S."/>
        </authorList>
    </citation>
    <scope>NUCLEOTIDE SEQUENCE [LARGE SCALE GENOMIC DNA]</scope>
    <source>
        <strain evidence="2">Basenji</strain>
    </source>
</reference>
<feature type="domain" description="CAP N-terminal" evidence="1">
    <location>
        <begin position="74"/>
        <end position="180"/>
    </location>
</feature>
<organism evidence="2 3">
    <name type="scientific">Canis lupus familiaris</name>
    <name type="common">Dog</name>
    <name type="synonym">Canis familiaris</name>
    <dbReference type="NCBI Taxonomy" id="9615"/>
    <lineage>
        <taxon>Eukaryota</taxon>
        <taxon>Metazoa</taxon>
        <taxon>Chordata</taxon>
        <taxon>Craniata</taxon>
        <taxon>Vertebrata</taxon>
        <taxon>Euteleostomi</taxon>
        <taxon>Mammalia</taxon>
        <taxon>Eutheria</taxon>
        <taxon>Laurasiatheria</taxon>
        <taxon>Carnivora</taxon>
        <taxon>Caniformia</taxon>
        <taxon>Canidae</taxon>
        <taxon>Canis</taxon>
    </lineage>
</organism>
<reference evidence="2" key="2">
    <citation type="submission" date="2025-08" db="UniProtKB">
        <authorList>
            <consortium name="Ensembl"/>
        </authorList>
    </citation>
    <scope>IDENTIFICATION</scope>
</reference>
<evidence type="ECO:0000313" key="3">
    <source>
        <dbReference type="Proteomes" id="UP000694429"/>
    </source>
</evidence>
<dbReference type="PANTHER" id="PTHR10652:SF1">
    <property type="entry name" value="ADENYLYL CYCLASE-ASSOCIATED PROTEIN 1"/>
    <property type="match status" value="1"/>
</dbReference>
<name>A0A8C0LZ65_CANLF</name>
<dbReference type="InterPro" id="IPR036222">
    <property type="entry name" value="CAP_N_sf"/>
</dbReference>
<sequence>WLTCKTWREGLEKVVGCLEAVSNASDMHCGYGDSAPKAGTAPYVQAFDSLLAGSGAEYLKLSKETGGDGQELCNKLSDLLAPISEQIQEVIGFQEKNRGSKLFNHLSAVSQSIQALGWVAMAPKPGPYVKEMNDAAMFHTNRVLKEYKDVNKKHVDWVKAHLSIWTELQAYAKEFHTTGLAWSKTGPWHKN</sequence>
<dbReference type="FunFam" id="1.25.40.330:FF:000005">
    <property type="entry name" value="Adenylyl cyclase-associated protein"/>
    <property type="match status" value="1"/>
</dbReference>
<dbReference type="Ensembl" id="ENSCAFT00030001817.1">
    <property type="protein sequence ID" value="ENSCAFP00030001612.1"/>
    <property type="gene ID" value="ENSCAFG00030001061.1"/>
</dbReference>